<dbReference type="Proteomes" id="UP001055811">
    <property type="component" value="Linkage Group LG01"/>
</dbReference>
<dbReference type="EMBL" id="CM042009">
    <property type="protein sequence ID" value="KAI3789795.1"/>
    <property type="molecule type" value="Genomic_DNA"/>
</dbReference>
<sequence>MCDDEVYPPLSFPESVSFYDFSVTPTRFLSTVVDPEIVHPSDPLFDLLNLDDEMFEEGFQTGTSRAEEGFQTGTSRAEEGFQTGTSGDSAETNIGDNTSNGTNDFGNPIQISSWPLQVPPNTCSCCHILREIIHTNGVDVTKLKVMGDLV</sequence>
<keyword evidence="2" id="KW-1185">Reference proteome</keyword>
<protein>
    <submittedName>
        <fullName evidence="1">Uncharacterized protein</fullName>
    </submittedName>
</protein>
<organism evidence="1 2">
    <name type="scientific">Cichorium intybus</name>
    <name type="common">Chicory</name>
    <dbReference type="NCBI Taxonomy" id="13427"/>
    <lineage>
        <taxon>Eukaryota</taxon>
        <taxon>Viridiplantae</taxon>
        <taxon>Streptophyta</taxon>
        <taxon>Embryophyta</taxon>
        <taxon>Tracheophyta</taxon>
        <taxon>Spermatophyta</taxon>
        <taxon>Magnoliopsida</taxon>
        <taxon>eudicotyledons</taxon>
        <taxon>Gunneridae</taxon>
        <taxon>Pentapetalae</taxon>
        <taxon>asterids</taxon>
        <taxon>campanulids</taxon>
        <taxon>Asterales</taxon>
        <taxon>Asteraceae</taxon>
        <taxon>Cichorioideae</taxon>
        <taxon>Cichorieae</taxon>
        <taxon>Cichoriinae</taxon>
        <taxon>Cichorium</taxon>
    </lineage>
</organism>
<comment type="caution">
    <text evidence="1">The sequence shown here is derived from an EMBL/GenBank/DDBJ whole genome shotgun (WGS) entry which is preliminary data.</text>
</comment>
<accession>A0ACB9H241</accession>
<reference evidence="1 2" key="2">
    <citation type="journal article" date="2022" name="Mol. Ecol. Resour.">
        <title>The genomes of chicory, endive, great burdock and yacon provide insights into Asteraceae paleo-polyploidization history and plant inulin production.</title>
        <authorList>
            <person name="Fan W."/>
            <person name="Wang S."/>
            <person name="Wang H."/>
            <person name="Wang A."/>
            <person name="Jiang F."/>
            <person name="Liu H."/>
            <person name="Zhao H."/>
            <person name="Xu D."/>
            <person name="Zhang Y."/>
        </authorList>
    </citation>
    <scope>NUCLEOTIDE SEQUENCE [LARGE SCALE GENOMIC DNA]</scope>
    <source>
        <strain evidence="2">cv. Punajuju</strain>
        <tissue evidence="1">Leaves</tissue>
    </source>
</reference>
<name>A0ACB9H241_CICIN</name>
<gene>
    <name evidence="1" type="ORF">L2E82_02599</name>
</gene>
<evidence type="ECO:0000313" key="1">
    <source>
        <dbReference type="EMBL" id="KAI3789795.1"/>
    </source>
</evidence>
<proteinExistence type="predicted"/>
<reference evidence="2" key="1">
    <citation type="journal article" date="2022" name="Mol. Ecol. Resour.">
        <title>The genomes of chicory, endive, great burdock and yacon provide insights into Asteraceae palaeo-polyploidization history and plant inulin production.</title>
        <authorList>
            <person name="Fan W."/>
            <person name="Wang S."/>
            <person name="Wang H."/>
            <person name="Wang A."/>
            <person name="Jiang F."/>
            <person name="Liu H."/>
            <person name="Zhao H."/>
            <person name="Xu D."/>
            <person name="Zhang Y."/>
        </authorList>
    </citation>
    <scope>NUCLEOTIDE SEQUENCE [LARGE SCALE GENOMIC DNA]</scope>
    <source>
        <strain evidence="2">cv. Punajuju</strain>
    </source>
</reference>
<evidence type="ECO:0000313" key="2">
    <source>
        <dbReference type="Proteomes" id="UP001055811"/>
    </source>
</evidence>